<evidence type="ECO:0000313" key="1">
    <source>
        <dbReference type="Proteomes" id="UP000095286"/>
    </source>
</evidence>
<dbReference type="Proteomes" id="UP000095286">
    <property type="component" value="Unplaced"/>
</dbReference>
<name>A0AC35UGZ7_9BILA</name>
<accession>A0AC35UGZ7</accession>
<protein>
    <submittedName>
        <fullName evidence="2">DUF4187 domain-containing protein</fullName>
    </submittedName>
</protein>
<evidence type="ECO:0000313" key="2">
    <source>
        <dbReference type="WBParaSite" id="RSKR_0001120200.1"/>
    </source>
</evidence>
<proteinExistence type="predicted"/>
<sequence length="161" mass="19157">MRLIVVIQGIGFDAQKKKEMEKVLEEELKANRKRASETEEMKVDFLKKRKDSNSCKMRRKDLFKSQAICFELDHRQQLVKPMKDYLWPFSKIPNEVMDETSSQVAEEEPKIYTDDEITDLLDKVIEHLRTFHKYCLYCACSLENNEEEKFCPGTTRQDHEE</sequence>
<organism evidence="1 2">
    <name type="scientific">Rhabditophanes sp. KR3021</name>
    <dbReference type="NCBI Taxonomy" id="114890"/>
    <lineage>
        <taxon>Eukaryota</taxon>
        <taxon>Metazoa</taxon>
        <taxon>Ecdysozoa</taxon>
        <taxon>Nematoda</taxon>
        <taxon>Chromadorea</taxon>
        <taxon>Rhabditida</taxon>
        <taxon>Tylenchina</taxon>
        <taxon>Panagrolaimomorpha</taxon>
        <taxon>Strongyloidoidea</taxon>
        <taxon>Alloionematidae</taxon>
        <taxon>Rhabditophanes</taxon>
    </lineage>
</organism>
<dbReference type="WBParaSite" id="RSKR_0001120200.1">
    <property type="protein sequence ID" value="RSKR_0001120200.1"/>
    <property type="gene ID" value="RSKR_0001120200"/>
</dbReference>
<reference evidence="2" key="1">
    <citation type="submission" date="2016-11" db="UniProtKB">
        <authorList>
            <consortium name="WormBaseParasite"/>
        </authorList>
    </citation>
    <scope>IDENTIFICATION</scope>
    <source>
        <strain evidence="2">KR3021</strain>
    </source>
</reference>